<dbReference type="Proteomes" id="UP000050509">
    <property type="component" value="Unassembled WGS sequence"/>
</dbReference>
<gene>
    <name evidence="1" type="ORF">SE17_22935</name>
</gene>
<accession>A0A0P9DM64</accession>
<reference evidence="1 2" key="1">
    <citation type="submission" date="2015-09" db="EMBL/GenBank/DDBJ databases">
        <title>Draft genome sequence of Kouleothrix aurantiaca JCM 19913.</title>
        <authorList>
            <person name="Hemp J."/>
        </authorList>
    </citation>
    <scope>NUCLEOTIDE SEQUENCE [LARGE SCALE GENOMIC DNA]</scope>
    <source>
        <strain evidence="1 2">COM-B</strain>
    </source>
</reference>
<dbReference type="EMBL" id="LJCR01001052">
    <property type="protein sequence ID" value="KPV51138.1"/>
    <property type="molecule type" value="Genomic_DNA"/>
</dbReference>
<protein>
    <submittedName>
        <fullName evidence="1">Uncharacterized protein</fullName>
    </submittedName>
</protein>
<comment type="caution">
    <text evidence="1">The sequence shown here is derived from an EMBL/GenBank/DDBJ whole genome shotgun (WGS) entry which is preliminary data.</text>
</comment>
<organism evidence="1 2">
    <name type="scientific">Kouleothrix aurantiaca</name>
    <dbReference type="NCBI Taxonomy" id="186479"/>
    <lineage>
        <taxon>Bacteria</taxon>
        <taxon>Bacillati</taxon>
        <taxon>Chloroflexota</taxon>
        <taxon>Chloroflexia</taxon>
        <taxon>Chloroflexales</taxon>
        <taxon>Roseiflexineae</taxon>
        <taxon>Roseiflexaceae</taxon>
        <taxon>Kouleothrix</taxon>
    </lineage>
</organism>
<sequence length="99" mass="11165">MQYFSSYLLRLVVLLCIAAVLASQLYTQRGPRPLHLPAQQQVATNNPKIGIHTRMAGTGDEAAIQRTFAQVREMGAPWAVELFPWAYAQPRSRYGYDRA</sequence>
<name>A0A0P9DM64_9CHLR</name>
<dbReference type="AlphaFoldDB" id="A0A0P9DM64"/>
<proteinExistence type="predicted"/>
<evidence type="ECO:0000313" key="1">
    <source>
        <dbReference type="EMBL" id="KPV51138.1"/>
    </source>
</evidence>
<evidence type="ECO:0000313" key="2">
    <source>
        <dbReference type="Proteomes" id="UP000050509"/>
    </source>
</evidence>
<keyword evidence="2" id="KW-1185">Reference proteome</keyword>
<feature type="non-terminal residue" evidence="1">
    <location>
        <position position="99"/>
    </location>
</feature>